<evidence type="ECO:0000313" key="4">
    <source>
        <dbReference type="EMBL" id="UWM43574.1"/>
    </source>
</evidence>
<dbReference type="RefSeq" id="WP_050152188.1">
    <property type="nucleotide sequence ID" value="NZ_CABHWY010000042.1"/>
</dbReference>
<dbReference type="Proteomes" id="UP001057860">
    <property type="component" value="Chromosome"/>
</dbReference>
<dbReference type="PANTHER" id="PTHR38772:SF1">
    <property type="entry name" value="NUCLEOID-ASSOCIATED PROTEIN YEJK"/>
    <property type="match status" value="1"/>
</dbReference>
<dbReference type="EMBL" id="CP104006">
    <property type="protein sequence ID" value="UWM43574.1"/>
    <property type="molecule type" value="Genomic_DNA"/>
</dbReference>
<organism evidence="4 5">
    <name type="scientific">Yersinia alsatica</name>
    <dbReference type="NCBI Taxonomy" id="2890317"/>
    <lineage>
        <taxon>Bacteria</taxon>
        <taxon>Pseudomonadati</taxon>
        <taxon>Pseudomonadota</taxon>
        <taxon>Gammaproteobacteria</taxon>
        <taxon>Enterobacterales</taxon>
        <taxon>Yersiniaceae</taxon>
        <taxon>Yersinia</taxon>
    </lineage>
</organism>
<evidence type="ECO:0000313" key="5">
    <source>
        <dbReference type="Proteomes" id="UP001057860"/>
    </source>
</evidence>
<dbReference type="PANTHER" id="PTHR38772">
    <property type="match status" value="1"/>
</dbReference>
<gene>
    <name evidence="4" type="ORF">N0H69_12625</name>
</gene>
<comment type="similarity">
    <text evidence="2">Belongs to the YejK family.</text>
</comment>
<protein>
    <submittedName>
        <fullName evidence="4">Nucleoid-associated protein</fullName>
    </submittedName>
</protein>
<keyword evidence="5" id="KW-1185">Reference proteome</keyword>
<evidence type="ECO:0000256" key="1">
    <source>
        <dbReference type="ARBA" id="ARBA00004453"/>
    </source>
</evidence>
<evidence type="ECO:0000256" key="3">
    <source>
        <dbReference type="ARBA" id="ARBA00022490"/>
    </source>
</evidence>
<sequence length="398" mass="44442">MVEHAAELCKSCGREIDLEAQTKACDCGYDESLEKEDIVYKAHNAITARLDVVPGIGGLEFKATTGEIWGLDVDDVQSFILQAEKKFKLKRKSHGFITKNELPNSTASVLKKYIKSGIDFKTFVTAFMNNIKTEAALNRRKPSGGSVVFIHYHTDNEVESVGKLFVIMVDNNSVFNFDENLVPKKLPSIDMDALRQAVFVDLTLFDASYPDDASDPYLQFITGKSNSNFFKKAIGCQEDLNNNRSVEESEQAVKDFIVHMKLTPIEKIKVLNSVKQLMHEKLKNKTNNKVTISDIESSIDKVLADDSNAKGKFAKFTLLGNYKIDEYFEPSINSGKKFGKIDLSDEEKDYSCSISVSAIGIDNDSEAKAIYKKDGGLLIIKLSEKDIGKMDVIFSENK</sequence>
<keyword evidence="3" id="KW-0963">Cytoplasm</keyword>
<evidence type="ECO:0000256" key="2">
    <source>
        <dbReference type="ARBA" id="ARBA00009035"/>
    </source>
</evidence>
<dbReference type="Pfam" id="PF04245">
    <property type="entry name" value="NA37"/>
    <property type="match status" value="1"/>
</dbReference>
<reference evidence="4" key="1">
    <citation type="submission" date="2022-08" db="EMBL/GenBank/DDBJ databases">
        <authorList>
            <person name="Bogun A."/>
            <person name="Kislichkina A."/>
            <person name="Solomentsev V."/>
            <person name="Skryabin Y."/>
            <person name="Sizova A."/>
            <person name="Platonov M."/>
            <person name="Dentovskaya S."/>
        </authorList>
    </citation>
    <scope>NUCLEOTIDE SEQUENCE</scope>
    <source>
        <strain evidence="4">SCPM-O-B-7604</strain>
    </source>
</reference>
<proteinExistence type="inferred from homology"/>
<accession>A0ABY5UJ89</accession>
<dbReference type="GeneID" id="75140858"/>
<comment type="subcellular location">
    <subcellularLocation>
        <location evidence="1">Cytoplasm</location>
        <location evidence="1">Nucleoid</location>
    </subcellularLocation>
</comment>
<dbReference type="InterPro" id="IPR007358">
    <property type="entry name" value="Nucleoid_associated_NdpA"/>
</dbReference>
<name>A0ABY5UJ89_9GAMM</name>